<sequence length="1377" mass="141133">MSSTRRRRTGIRTAAATAVLATAAAMTVAPVASADTGSSGTVRLTAAKLAELSAKYTPRSDGTPGLVAAAAESTGADSVNSSSSTGTSSGSSSSAATGTSSSTTSASSGITTESSWETARGAASTLALGGTADWVSVFSGGGLTRYDAAGKPVWNTTGEQLYSDWGVKPQTAYLDQPFTAVMYEGYDPYQPGATGSHPYAQADFNHDGVADVAVAYNVGSSPYRPFTASGSDVSTGTFVSVLDGRTGKMLWHTLVPGTVGSLLVEDGKLIAADETGPDWTYNPVATQGSSRSSLLAYSFAVGKGGALTGSTAWTYSTKAPWANWGDLTAISGGRLVTSWTDTPMGLGNPRPADGHVLVVDAATGNASVDLKTPGYPRLMAQQPGSQNILVAEQNDPLDAVRWDLTAINSVTGKRTVVASRNGTIPEAFVVNPTPHGHEAAIAVAELGINADLSDGQSTISGLDGSGKTLWSYRTASTVGNANAPTLSLTFDPNGSGEVYAAVSDATAMTLTNPEGIYHNQLLAFNASNGSIDWKRDGDAVGDQVMPYQGGILTVGYDLTANRFLGNSGKSVTEPLLGDNYSAVSVDVNGDGVKDLVVAGQSHGVFALDGRTLNDPTPRILWDTPVSAAVHQLKLATVADKHGHTAQRIVASTSHGIAVLETDGRLDSDVTTGAFQYGTAVTNGEIIANGTAGVSAYTADGTTKWTYKPSAAVGKNVAYSTATVDVDGRLILEYGGVAAGFNKGVTDPAPTAVSLDATTGKQIWSEQPNTDNAAWIQAQAGAYASADIPGTNGHGVALAWGAGKIYEDHEVQILDSRTGKVVTTHLSPGAQTFNGFTTSKTYGLMELHWYEMTVFPADGSAAYDVHTLPNNQQGAFTTTSDGHEVFVGGVGGLEEYSLPLPNDGEYLSPDSETFSEFAGTVTPIGAAKDGATQLVGLPYDWTAYALSVSVGGFGVDSFATDSYYHGVTVNEVVGSGKAAAAPTTTTATATDATAAPVTEQTVGTGAATTSLKIKSKTLATTIKADAGTADAAAAIRGYTPQQIQGRLGLTGDGTGQTIAIVDAYDYPNAQSDLNTFSAQFNLPQTCGSTNATSDCFDFSVKYAAGSQPEADSSWNEEAALDIEWAHTVAPHAKIVLVEAADASAQGLYQGIDVASTLDPAVISNSWGMPEFSEEPFYDAHCDLADSVCTQSTGDDGYPAGYSSTSPYALAIGGTNMKLDATGNTLSESAWSSTGGGLSYFEKEPAYQKGVQSSGYRATPDVSFVADPNTGVAVYVTIDGSGYWLQVGGTSLSAPSWAGILADADQLRATAGKAHLSVAGKNGDTAHTDVYALGSKLNDVTTGSNGLCGTECTAGPGFDTVTGMGSPLAGVDTALAAMK</sequence>
<dbReference type="InterPro" id="IPR030400">
    <property type="entry name" value="Sedolisin_dom"/>
</dbReference>
<keyword evidence="2" id="KW-0732">Signal</keyword>
<dbReference type="SUPFAM" id="SSF50998">
    <property type="entry name" value="Quinoprotein alcohol dehydrogenase-like"/>
    <property type="match status" value="1"/>
</dbReference>
<feature type="signal peptide" evidence="2">
    <location>
        <begin position="1"/>
        <end position="34"/>
    </location>
</feature>
<dbReference type="InterPro" id="IPR050819">
    <property type="entry name" value="Tripeptidyl-peptidase_I"/>
</dbReference>
<feature type="region of interest" description="Disordered" evidence="1">
    <location>
        <begin position="57"/>
        <end position="115"/>
    </location>
</feature>
<dbReference type="CDD" id="cd04056">
    <property type="entry name" value="Peptidases_S53"/>
    <property type="match status" value="1"/>
</dbReference>
<dbReference type="PROSITE" id="PS51695">
    <property type="entry name" value="SEDOLISIN"/>
    <property type="match status" value="1"/>
</dbReference>
<evidence type="ECO:0000313" key="5">
    <source>
        <dbReference type="Proteomes" id="UP001592528"/>
    </source>
</evidence>
<accession>A0ABV6UHA7</accession>
<evidence type="ECO:0000259" key="3">
    <source>
        <dbReference type="PROSITE" id="PS51695"/>
    </source>
</evidence>
<feature type="compositionally biased region" description="Low complexity" evidence="1">
    <location>
        <begin position="73"/>
        <end position="115"/>
    </location>
</feature>
<comment type="caution">
    <text evidence="4">The sequence shown here is derived from an EMBL/GenBank/DDBJ whole genome shotgun (WGS) entry which is preliminary data.</text>
</comment>
<dbReference type="InterPro" id="IPR036852">
    <property type="entry name" value="Peptidase_S8/S53_dom_sf"/>
</dbReference>
<feature type="domain" description="Peptidase S53" evidence="3">
    <location>
        <begin position="1036"/>
        <end position="1377"/>
    </location>
</feature>
<proteinExistence type="predicted"/>
<protein>
    <recommendedName>
        <fullName evidence="3">Peptidase S53 domain-containing protein</fullName>
    </recommendedName>
</protein>
<gene>
    <name evidence="4" type="ORF">ACEZDJ_05980</name>
</gene>
<dbReference type="EMBL" id="JBHEZZ010000003">
    <property type="protein sequence ID" value="MFC1400828.1"/>
    <property type="molecule type" value="Genomic_DNA"/>
</dbReference>
<dbReference type="PROSITE" id="PS51318">
    <property type="entry name" value="TAT"/>
    <property type="match status" value="1"/>
</dbReference>
<name>A0ABV6UHA7_9ACTN</name>
<dbReference type="RefSeq" id="WP_380521407.1">
    <property type="nucleotide sequence ID" value="NZ_JBHEZZ010000003.1"/>
</dbReference>
<evidence type="ECO:0000256" key="1">
    <source>
        <dbReference type="SAM" id="MobiDB-lite"/>
    </source>
</evidence>
<dbReference type="InterPro" id="IPR006311">
    <property type="entry name" value="TAT_signal"/>
</dbReference>
<dbReference type="Proteomes" id="UP001592528">
    <property type="component" value="Unassembled WGS sequence"/>
</dbReference>
<evidence type="ECO:0000256" key="2">
    <source>
        <dbReference type="SAM" id="SignalP"/>
    </source>
</evidence>
<dbReference type="PANTHER" id="PTHR14218:SF15">
    <property type="entry name" value="TRIPEPTIDYL-PEPTIDASE 1"/>
    <property type="match status" value="1"/>
</dbReference>
<dbReference type="InterPro" id="IPR011047">
    <property type="entry name" value="Quinoprotein_ADH-like_sf"/>
</dbReference>
<organism evidence="4 5">
    <name type="scientific">Streptacidiphilus cavernicola</name>
    <dbReference type="NCBI Taxonomy" id="3342716"/>
    <lineage>
        <taxon>Bacteria</taxon>
        <taxon>Bacillati</taxon>
        <taxon>Actinomycetota</taxon>
        <taxon>Actinomycetes</taxon>
        <taxon>Kitasatosporales</taxon>
        <taxon>Streptomycetaceae</taxon>
        <taxon>Streptacidiphilus</taxon>
    </lineage>
</organism>
<dbReference type="Gene3D" id="3.40.50.200">
    <property type="entry name" value="Peptidase S8/S53 domain"/>
    <property type="match status" value="1"/>
</dbReference>
<keyword evidence="5" id="KW-1185">Reference proteome</keyword>
<reference evidence="4 5" key="1">
    <citation type="submission" date="2024-09" db="EMBL/GenBank/DDBJ databases">
        <authorList>
            <person name="Lee S.D."/>
        </authorList>
    </citation>
    <scope>NUCLEOTIDE SEQUENCE [LARGE SCALE GENOMIC DNA]</scope>
    <source>
        <strain evidence="4 5">N1-5</strain>
    </source>
</reference>
<dbReference type="SUPFAM" id="SSF52743">
    <property type="entry name" value="Subtilisin-like"/>
    <property type="match status" value="1"/>
</dbReference>
<dbReference type="PANTHER" id="PTHR14218">
    <property type="entry name" value="PROTEASE S8 TRIPEPTIDYL PEPTIDASE I CLN2"/>
    <property type="match status" value="1"/>
</dbReference>
<evidence type="ECO:0000313" key="4">
    <source>
        <dbReference type="EMBL" id="MFC1400828.1"/>
    </source>
</evidence>
<feature type="chain" id="PRO_5045179861" description="Peptidase S53 domain-containing protein" evidence="2">
    <location>
        <begin position="35"/>
        <end position="1377"/>
    </location>
</feature>